<dbReference type="EMBL" id="JAQJAC010000010">
    <property type="protein sequence ID" value="KAJ5569231.1"/>
    <property type="molecule type" value="Genomic_DNA"/>
</dbReference>
<accession>A0AAD6DAG6</accession>
<dbReference type="Proteomes" id="UP001216150">
    <property type="component" value="Unassembled WGS sequence"/>
</dbReference>
<evidence type="ECO:0000313" key="1">
    <source>
        <dbReference type="EMBL" id="KAJ5569231.1"/>
    </source>
</evidence>
<keyword evidence="2" id="KW-1185">Reference proteome</keyword>
<comment type="caution">
    <text evidence="1">The sequence shown here is derived from an EMBL/GenBank/DDBJ whole genome shotgun (WGS) entry which is preliminary data.</text>
</comment>
<evidence type="ECO:0000313" key="2">
    <source>
        <dbReference type="Proteomes" id="UP001216150"/>
    </source>
</evidence>
<dbReference type="AlphaFoldDB" id="A0AAD6DAG6"/>
<sequence>MTFEVPDDLARVNFASAMFFFELDEPPVRNHGGYYCRASILYARPAAAAILQRVLVEFPGAWFQAGLSGDLGRVDPLDCCSSCGYFRKRVAFLLRNPDKRIDPNRQWLILGEIRRLPNVYAGAI</sequence>
<reference evidence="1 2" key="1">
    <citation type="journal article" date="2023" name="IMA Fungus">
        <title>Comparative genomic study of the Penicillium genus elucidates a diverse pangenome and 15 lateral gene transfer events.</title>
        <authorList>
            <person name="Petersen C."/>
            <person name="Sorensen T."/>
            <person name="Nielsen M.R."/>
            <person name="Sondergaard T.E."/>
            <person name="Sorensen J.L."/>
            <person name="Fitzpatrick D.A."/>
            <person name="Frisvad J.C."/>
            <person name="Nielsen K.L."/>
        </authorList>
    </citation>
    <scope>NUCLEOTIDE SEQUENCE [LARGE SCALE GENOMIC DNA]</scope>
    <source>
        <strain evidence="1 2">IBT 29057</strain>
    </source>
</reference>
<gene>
    <name evidence="1" type="ORF">N7450_011717</name>
</gene>
<organism evidence="1 2">
    <name type="scientific">Penicillium hetheringtonii</name>
    <dbReference type="NCBI Taxonomy" id="911720"/>
    <lineage>
        <taxon>Eukaryota</taxon>
        <taxon>Fungi</taxon>
        <taxon>Dikarya</taxon>
        <taxon>Ascomycota</taxon>
        <taxon>Pezizomycotina</taxon>
        <taxon>Eurotiomycetes</taxon>
        <taxon>Eurotiomycetidae</taxon>
        <taxon>Eurotiales</taxon>
        <taxon>Aspergillaceae</taxon>
        <taxon>Penicillium</taxon>
    </lineage>
</organism>
<name>A0AAD6DAG6_9EURO</name>
<protein>
    <submittedName>
        <fullName evidence="1">Uncharacterized protein</fullName>
    </submittedName>
</protein>
<proteinExistence type="predicted"/>